<dbReference type="PROSITE" id="PS50885">
    <property type="entry name" value="HAMP"/>
    <property type="match status" value="1"/>
</dbReference>
<dbReference type="SMART" id="SM00304">
    <property type="entry name" value="HAMP"/>
    <property type="match status" value="1"/>
</dbReference>
<evidence type="ECO:0000259" key="7">
    <source>
        <dbReference type="PROSITE" id="PS50885"/>
    </source>
</evidence>
<evidence type="ECO:0000256" key="3">
    <source>
        <dbReference type="PROSITE-ProRule" id="PRU00284"/>
    </source>
</evidence>
<dbReference type="EMBL" id="JACIDJ010000001">
    <property type="protein sequence ID" value="MBB3897429.1"/>
    <property type="molecule type" value="Genomic_DNA"/>
</dbReference>
<evidence type="ECO:0000256" key="1">
    <source>
        <dbReference type="ARBA" id="ARBA00023224"/>
    </source>
</evidence>
<feature type="coiled-coil region" evidence="4">
    <location>
        <begin position="78"/>
        <end position="137"/>
    </location>
</feature>
<evidence type="ECO:0000256" key="5">
    <source>
        <dbReference type="SAM" id="SignalP"/>
    </source>
</evidence>
<reference evidence="8 9" key="1">
    <citation type="submission" date="2020-08" db="EMBL/GenBank/DDBJ databases">
        <title>Genomic Encyclopedia of Type Strains, Phase IV (KMG-IV): sequencing the most valuable type-strain genomes for metagenomic binning, comparative biology and taxonomic classification.</title>
        <authorList>
            <person name="Goeker M."/>
        </authorList>
    </citation>
    <scope>NUCLEOTIDE SEQUENCE [LARGE SCALE GENOMIC DNA]</scope>
    <source>
        <strain evidence="8 9">DSM 19979</strain>
    </source>
</reference>
<dbReference type="InterPro" id="IPR004089">
    <property type="entry name" value="MCPsignal_dom"/>
</dbReference>
<dbReference type="AlphaFoldDB" id="A0A840A7E5"/>
<evidence type="ECO:0000256" key="4">
    <source>
        <dbReference type="SAM" id="Coils"/>
    </source>
</evidence>
<dbReference type="PANTHER" id="PTHR32089:SF112">
    <property type="entry name" value="LYSOZYME-LIKE PROTEIN-RELATED"/>
    <property type="match status" value="1"/>
</dbReference>
<dbReference type="PANTHER" id="PTHR32089">
    <property type="entry name" value="METHYL-ACCEPTING CHEMOTAXIS PROTEIN MCPB"/>
    <property type="match status" value="1"/>
</dbReference>
<comment type="similarity">
    <text evidence="2">Belongs to the methyl-accepting chemotaxis (MCP) protein family.</text>
</comment>
<comment type="caution">
    <text evidence="8">The sequence shown here is derived from an EMBL/GenBank/DDBJ whole genome shotgun (WGS) entry which is preliminary data.</text>
</comment>
<evidence type="ECO:0000313" key="8">
    <source>
        <dbReference type="EMBL" id="MBB3897429.1"/>
    </source>
</evidence>
<dbReference type="Pfam" id="PF00015">
    <property type="entry name" value="MCPsignal"/>
    <property type="match status" value="1"/>
</dbReference>
<dbReference type="RefSeq" id="WP_184382347.1">
    <property type="nucleotide sequence ID" value="NZ_JACIDJ010000001.1"/>
</dbReference>
<feature type="domain" description="Methyl-accepting transducer" evidence="6">
    <location>
        <begin position="510"/>
        <end position="753"/>
    </location>
</feature>
<dbReference type="SMART" id="SM00283">
    <property type="entry name" value="MA"/>
    <property type="match status" value="1"/>
</dbReference>
<gene>
    <name evidence="8" type="ORF">GGQ83_000855</name>
</gene>
<organism evidence="8 9">
    <name type="scientific">Roseococcus suduntuyensis</name>
    <dbReference type="NCBI Taxonomy" id="455361"/>
    <lineage>
        <taxon>Bacteria</taxon>
        <taxon>Pseudomonadati</taxon>
        <taxon>Pseudomonadota</taxon>
        <taxon>Alphaproteobacteria</taxon>
        <taxon>Acetobacterales</taxon>
        <taxon>Roseomonadaceae</taxon>
        <taxon>Roseococcus</taxon>
    </lineage>
</organism>
<dbReference type="CDD" id="cd06225">
    <property type="entry name" value="HAMP"/>
    <property type="match status" value="1"/>
</dbReference>
<keyword evidence="1 3" id="KW-0807">Transducer</keyword>
<dbReference type="InterPro" id="IPR004090">
    <property type="entry name" value="Chemotax_Me-accpt_rcpt"/>
</dbReference>
<dbReference type="SUPFAM" id="SSF58104">
    <property type="entry name" value="Methyl-accepting chemotaxis protein (MCP) signaling domain"/>
    <property type="match status" value="1"/>
</dbReference>
<evidence type="ECO:0000313" key="9">
    <source>
        <dbReference type="Proteomes" id="UP000553193"/>
    </source>
</evidence>
<protein>
    <submittedName>
        <fullName evidence="8">Methyl-accepting chemotaxis protein</fullName>
    </submittedName>
</protein>
<dbReference type="InterPro" id="IPR003660">
    <property type="entry name" value="HAMP_dom"/>
</dbReference>
<keyword evidence="5" id="KW-0732">Signal</keyword>
<dbReference type="GO" id="GO:0006935">
    <property type="term" value="P:chemotaxis"/>
    <property type="evidence" value="ECO:0007669"/>
    <property type="project" value="InterPro"/>
</dbReference>
<dbReference type="Proteomes" id="UP000553193">
    <property type="component" value="Unassembled WGS sequence"/>
</dbReference>
<dbReference type="Gene3D" id="1.10.287.950">
    <property type="entry name" value="Methyl-accepting chemotaxis protein"/>
    <property type="match status" value="1"/>
</dbReference>
<dbReference type="PRINTS" id="PR00260">
    <property type="entry name" value="CHEMTRNSDUCR"/>
</dbReference>
<proteinExistence type="inferred from homology"/>
<dbReference type="GO" id="GO:0004888">
    <property type="term" value="F:transmembrane signaling receptor activity"/>
    <property type="evidence" value="ECO:0007669"/>
    <property type="project" value="InterPro"/>
</dbReference>
<evidence type="ECO:0000256" key="2">
    <source>
        <dbReference type="ARBA" id="ARBA00029447"/>
    </source>
</evidence>
<accession>A0A840A7E5</accession>
<name>A0A840A7E5_9PROT</name>
<feature type="domain" description="HAMP" evidence="7">
    <location>
        <begin position="330"/>
        <end position="383"/>
    </location>
</feature>
<evidence type="ECO:0000259" key="6">
    <source>
        <dbReference type="PROSITE" id="PS50111"/>
    </source>
</evidence>
<feature type="signal peptide" evidence="5">
    <location>
        <begin position="1"/>
        <end position="28"/>
    </location>
</feature>
<dbReference type="GO" id="GO:0007165">
    <property type="term" value="P:signal transduction"/>
    <property type="evidence" value="ECO:0007669"/>
    <property type="project" value="UniProtKB-KW"/>
</dbReference>
<dbReference type="PROSITE" id="PS50111">
    <property type="entry name" value="CHEMOTAXIS_TRANSDUC_2"/>
    <property type="match status" value="1"/>
</dbReference>
<dbReference type="Gene3D" id="3.30.450.20">
    <property type="entry name" value="PAS domain"/>
    <property type="match status" value="1"/>
</dbReference>
<keyword evidence="4" id="KW-0175">Coiled coil</keyword>
<feature type="chain" id="PRO_5032408342" evidence="5">
    <location>
        <begin position="29"/>
        <end position="772"/>
    </location>
</feature>
<sequence length="772" mass="80720">MRVFNNLRVATKLSISAGLTITLLTALAAAVMFQANQLERANGEARQGSEARHYSIEVGQGVWRAYSHERGVVLAQSAPELEREAEAQRRALADAAAALGAARDRAGTAGPAVLAALSAAEARLRELEALAASLVEARAALLTTRDGEFFARQPDFDHAVESSNANVQFAAEGEQREELRDTLNTYVQAVNETRLSAQRFLATGDAAAVNRLRRAAAQSRVHGRRFASQVPESMRFEAERLTDAGAAVASAAEALATRNAEIATIQSERLAPARDALMSTLDTAGAGLRASSEDLAAEAMQSASLLQQVVVVTGGVIVAFMLAFAVLTTRAIATPLSRLAGAIRDIAAGDTAASVPHQDRSDEIGRIAGALEGLRGEVRKAFAQGQMLEQLNIGVMTADPRNDFRITYVNPEAVRVIRAVEHVLSVKADALMGASMDSFHKNPAHQREMMTDDRHLPHRTRISLGGEVIELNVTAIRDREGTYVGPMLTWQLVTAQARLADSFEVEVGGVVDAVANAAGQMQSSANGLTQAAALSGREAEAVAEASARAGADVQAVAASAEELAASVAEITRQVSEGAQVARSAAEEARATDGTVQGLAQAAQRIGDVVRLISDIAGQTNLLALNATIEAARAGEAGKGFAVVASEVKNLAAQTAKATEEIAAQIGGIQGTTEQAVTALRSITATIERMNEVTAAIAAAVEEQGAATREIARSATLVADGTAVVARRIEDVRRVSGETGGAAGHVLEAANDLADQAGSLRGKASEFLRQVRA</sequence>
<dbReference type="GO" id="GO:0016020">
    <property type="term" value="C:membrane"/>
    <property type="evidence" value="ECO:0007669"/>
    <property type="project" value="InterPro"/>
</dbReference>
<dbReference type="Pfam" id="PF00672">
    <property type="entry name" value="HAMP"/>
    <property type="match status" value="1"/>
</dbReference>
<dbReference type="Gene3D" id="6.10.340.10">
    <property type="match status" value="1"/>
</dbReference>
<keyword evidence="9" id="KW-1185">Reference proteome</keyword>